<reference evidence="4 5" key="1">
    <citation type="submission" date="2015-11" db="EMBL/GenBank/DDBJ databases">
        <authorList>
            <person name="Zhang Y."/>
            <person name="Guo Z."/>
        </authorList>
    </citation>
    <scope>NUCLEOTIDE SEQUENCE [LARGE SCALE GENOMIC DNA]</scope>
    <source>
        <strain evidence="4 5">KCTC 12086</strain>
    </source>
</reference>
<protein>
    <submittedName>
        <fullName evidence="4">Resolvase domain-containing protein</fullName>
    </submittedName>
</protein>
<evidence type="ECO:0000256" key="1">
    <source>
        <dbReference type="ARBA" id="ARBA00023125"/>
    </source>
</evidence>
<dbReference type="GO" id="GO:0000150">
    <property type="term" value="F:DNA strand exchange activity"/>
    <property type="evidence" value="ECO:0007669"/>
    <property type="project" value="InterPro"/>
</dbReference>
<feature type="domain" description="Resolvase/invertase-type recombinase catalytic" evidence="3">
    <location>
        <begin position="2"/>
        <end position="138"/>
    </location>
</feature>
<dbReference type="STRING" id="161398.PP2015_2014"/>
<dbReference type="PANTHER" id="PTHR30461">
    <property type="entry name" value="DNA-INVERTASE FROM LAMBDOID PROPHAGE"/>
    <property type="match status" value="1"/>
</dbReference>
<dbReference type="RefSeq" id="WP_058030170.1">
    <property type="nucleotide sequence ID" value="NZ_CP013187.1"/>
</dbReference>
<proteinExistence type="predicted"/>
<dbReference type="SUPFAM" id="SSF53041">
    <property type="entry name" value="Resolvase-like"/>
    <property type="match status" value="1"/>
</dbReference>
<dbReference type="Pfam" id="PF00239">
    <property type="entry name" value="Resolvase"/>
    <property type="match status" value="1"/>
</dbReference>
<dbReference type="CDD" id="cd00338">
    <property type="entry name" value="Ser_Recombinase"/>
    <property type="match status" value="1"/>
</dbReference>
<evidence type="ECO:0000259" key="3">
    <source>
        <dbReference type="PROSITE" id="PS51736"/>
    </source>
</evidence>
<dbReference type="Pfam" id="PF07508">
    <property type="entry name" value="Recombinase"/>
    <property type="match status" value="1"/>
</dbReference>
<evidence type="ECO:0000313" key="5">
    <source>
        <dbReference type="Proteomes" id="UP000061457"/>
    </source>
</evidence>
<dbReference type="SMART" id="SM00857">
    <property type="entry name" value="Resolvase"/>
    <property type="match status" value="1"/>
</dbReference>
<keyword evidence="2" id="KW-0233">DNA recombination</keyword>
<dbReference type="PATRIC" id="fig|161398.10.peg.2045"/>
<accession>A0A0S2K280</accession>
<gene>
    <name evidence="4" type="ORF">PP2015_2014</name>
</gene>
<keyword evidence="1" id="KW-0238">DNA-binding</keyword>
<dbReference type="GO" id="GO:0003677">
    <property type="term" value="F:DNA binding"/>
    <property type="evidence" value="ECO:0007669"/>
    <property type="project" value="UniProtKB-KW"/>
</dbReference>
<dbReference type="InterPro" id="IPR006119">
    <property type="entry name" value="Resolv_N"/>
</dbReference>
<evidence type="ECO:0000256" key="2">
    <source>
        <dbReference type="ARBA" id="ARBA00023172"/>
    </source>
</evidence>
<dbReference type="Proteomes" id="UP000061457">
    <property type="component" value="Chromosome I"/>
</dbReference>
<keyword evidence="5" id="KW-1185">Reference proteome</keyword>
<dbReference type="EMBL" id="CP013187">
    <property type="protein sequence ID" value="ALO42512.1"/>
    <property type="molecule type" value="Genomic_DNA"/>
</dbReference>
<dbReference type="KEGG" id="pphe:PP2015_2014"/>
<name>A0A0S2K280_9GAMM</name>
<sequence length="222" mass="24971">MNFIAYYRVSTQRQGQSGLGLESQQSIVSDYIQRQDGTLLHQYTEIESGKNNNRPQLTQALQHCQLTNSTLIVSKLDRLSRDLHFLSSVMKSNIKFICCDQPNSGPLVLQVLAAVAEQERRSISSRTKQALQAAKNRGKKLGNPNLNKVRNTCSKKAQAKFIENTEKYQNAIFPVIKSIQERDITTLAAIANELNKLGFKSRTGKQFYPATVRNILKAKEAN</sequence>
<dbReference type="AlphaFoldDB" id="A0A0S2K280"/>
<dbReference type="InterPro" id="IPR036162">
    <property type="entry name" value="Resolvase-like_N_sf"/>
</dbReference>
<dbReference type="Gene3D" id="3.40.50.1390">
    <property type="entry name" value="Resolvase, N-terminal catalytic domain"/>
    <property type="match status" value="1"/>
</dbReference>
<evidence type="ECO:0000313" key="4">
    <source>
        <dbReference type="EMBL" id="ALO42512.1"/>
    </source>
</evidence>
<dbReference type="PROSITE" id="PS51736">
    <property type="entry name" value="RECOMBINASES_3"/>
    <property type="match status" value="1"/>
</dbReference>
<dbReference type="PANTHER" id="PTHR30461:SF2">
    <property type="entry name" value="SERINE RECOMBINASE PINE-RELATED"/>
    <property type="match status" value="1"/>
</dbReference>
<organism evidence="4 5">
    <name type="scientific">Pseudoalteromonas phenolica</name>
    <dbReference type="NCBI Taxonomy" id="161398"/>
    <lineage>
        <taxon>Bacteria</taxon>
        <taxon>Pseudomonadati</taxon>
        <taxon>Pseudomonadota</taxon>
        <taxon>Gammaproteobacteria</taxon>
        <taxon>Alteromonadales</taxon>
        <taxon>Pseudoalteromonadaceae</taxon>
        <taxon>Pseudoalteromonas</taxon>
    </lineage>
</organism>
<dbReference type="InterPro" id="IPR011109">
    <property type="entry name" value="DNA_bind_recombinase_dom"/>
</dbReference>
<dbReference type="InterPro" id="IPR050639">
    <property type="entry name" value="SSR_resolvase"/>
</dbReference>
<dbReference type="OrthoDB" id="9814204at2"/>